<name>A0AAD2GQ80_9CAUD</name>
<proteinExistence type="predicted"/>
<evidence type="ECO:0000313" key="2">
    <source>
        <dbReference type="Proteomes" id="UP001296230"/>
    </source>
</evidence>
<organism evidence="1 2">
    <name type="scientific">Klebsiella phage vB_Kpn_K10PH82C1</name>
    <dbReference type="NCBI Taxonomy" id="3071631"/>
    <lineage>
        <taxon>Viruses</taxon>
        <taxon>Duplodnaviria</taxon>
        <taxon>Heunggongvirae</taxon>
        <taxon>Uroviricota</taxon>
        <taxon>Caudoviricetes</taxon>
        <taxon>Autographivirales</taxon>
        <taxon>Autotranscriptaviridae</taxon>
        <taxon>Studiervirinae</taxon>
        <taxon>Benllochvirus</taxon>
        <taxon>Benllochvirus K10PH82C1</taxon>
    </lineage>
</organism>
<dbReference type="EMBL" id="OY757061">
    <property type="protein sequence ID" value="CAK1344514.1"/>
    <property type="molecule type" value="Genomic_DNA"/>
</dbReference>
<keyword evidence="2" id="KW-1185">Reference proteome</keyword>
<sequence>MFRVLLDLLRHRVTWRFLLVLAGAFGAAHLAEQLGGLETLVCSVLSCSD</sequence>
<protein>
    <recommendedName>
        <fullName evidence="3">DUF5465 domain-containing protein</fullName>
    </recommendedName>
</protein>
<gene>
    <name evidence="1" type="ORF">K10PH82C1_LOCUS4</name>
</gene>
<reference evidence="1" key="1">
    <citation type="submission" date="2023-10" db="EMBL/GenBank/DDBJ databases">
        <authorList>
            <person name="Robby Concha-Eloko"/>
            <person name="Pilar Barberan- Martinez"/>
            <person name="Rafael Sanjuan"/>
            <person name="Pilar Domingo-Calap"/>
        </authorList>
    </citation>
    <scope>NUCLEOTIDE SEQUENCE</scope>
</reference>
<accession>A0AAD2GQ80</accession>
<dbReference type="Proteomes" id="UP001296230">
    <property type="component" value="Chromosome"/>
</dbReference>
<dbReference type="NCBIfam" id="NF040465">
    <property type="entry name" value="T7_gp19.5"/>
    <property type="match status" value="1"/>
</dbReference>
<evidence type="ECO:0000313" key="1">
    <source>
        <dbReference type="EMBL" id="CAK1344514.1"/>
    </source>
</evidence>
<evidence type="ECO:0008006" key="3">
    <source>
        <dbReference type="Google" id="ProtNLM"/>
    </source>
</evidence>